<protein>
    <submittedName>
        <fullName evidence="1">Uncharacterized protein</fullName>
    </submittedName>
</protein>
<dbReference type="AlphaFoldDB" id="A0A9J5XM05"/>
<organism evidence="1 2">
    <name type="scientific">Solanum commersonii</name>
    <name type="common">Commerson's wild potato</name>
    <name type="synonym">Commerson's nightshade</name>
    <dbReference type="NCBI Taxonomy" id="4109"/>
    <lineage>
        <taxon>Eukaryota</taxon>
        <taxon>Viridiplantae</taxon>
        <taxon>Streptophyta</taxon>
        <taxon>Embryophyta</taxon>
        <taxon>Tracheophyta</taxon>
        <taxon>Spermatophyta</taxon>
        <taxon>Magnoliopsida</taxon>
        <taxon>eudicotyledons</taxon>
        <taxon>Gunneridae</taxon>
        <taxon>Pentapetalae</taxon>
        <taxon>asterids</taxon>
        <taxon>lamiids</taxon>
        <taxon>Solanales</taxon>
        <taxon>Solanaceae</taxon>
        <taxon>Solanoideae</taxon>
        <taxon>Solaneae</taxon>
        <taxon>Solanum</taxon>
    </lineage>
</organism>
<sequence length="63" mass="7444">MKLPLLISNDKYKSVDHRAIVKQNWSKNINSKLLQGHCHLPNSMDQLRSYYQKIILQSIAQRH</sequence>
<dbReference type="Proteomes" id="UP000824120">
    <property type="component" value="Chromosome 9"/>
</dbReference>
<reference evidence="1 2" key="1">
    <citation type="submission" date="2020-09" db="EMBL/GenBank/DDBJ databases">
        <title>De no assembly of potato wild relative species, Solanum commersonii.</title>
        <authorList>
            <person name="Cho K."/>
        </authorList>
    </citation>
    <scope>NUCLEOTIDE SEQUENCE [LARGE SCALE GENOMIC DNA]</scope>
    <source>
        <strain evidence="1">LZ3.2</strain>
        <tissue evidence="1">Leaf</tissue>
    </source>
</reference>
<dbReference type="EMBL" id="JACXVP010000009">
    <property type="protein sequence ID" value="KAG5588102.1"/>
    <property type="molecule type" value="Genomic_DNA"/>
</dbReference>
<keyword evidence="2" id="KW-1185">Reference proteome</keyword>
<name>A0A9J5XM05_SOLCO</name>
<gene>
    <name evidence="1" type="ORF">H5410_048536</name>
</gene>
<evidence type="ECO:0000313" key="1">
    <source>
        <dbReference type="EMBL" id="KAG5588102.1"/>
    </source>
</evidence>
<evidence type="ECO:0000313" key="2">
    <source>
        <dbReference type="Proteomes" id="UP000824120"/>
    </source>
</evidence>
<comment type="caution">
    <text evidence="1">The sequence shown here is derived from an EMBL/GenBank/DDBJ whole genome shotgun (WGS) entry which is preliminary data.</text>
</comment>
<accession>A0A9J5XM05</accession>
<proteinExistence type="predicted"/>